<dbReference type="Pfam" id="PF07332">
    <property type="entry name" value="Phage_holin_3_6"/>
    <property type="match status" value="1"/>
</dbReference>
<evidence type="ECO:0000256" key="2">
    <source>
        <dbReference type="SAM" id="Phobius"/>
    </source>
</evidence>
<evidence type="ECO:0000313" key="3">
    <source>
        <dbReference type="EMBL" id="TDC79413.1"/>
    </source>
</evidence>
<proteinExistence type="predicted"/>
<dbReference type="EMBL" id="SMKI01000017">
    <property type="protein sequence ID" value="TDC79413.1"/>
    <property type="molecule type" value="Genomic_DNA"/>
</dbReference>
<keyword evidence="2" id="KW-0472">Membrane</keyword>
<feature type="transmembrane region" description="Helical" evidence="2">
    <location>
        <begin position="43"/>
        <end position="72"/>
    </location>
</feature>
<sequence length="145" mass="15172">MTAADEGRSLGELVASATAELSGLVHDEIALAKAEVRQDVRRALLGSVAGMVGAVLTIFAVPLFSFALAFWIHNWWGISLALSCTIVGGLYVLLALVLFLLAKAKFGRIAPPERSIRSAKESAAVLSGVRSRPRGVPADEAGSSV</sequence>
<evidence type="ECO:0000313" key="4">
    <source>
        <dbReference type="Proteomes" id="UP000295345"/>
    </source>
</evidence>
<evidence type="ECO:0000256" key="1">
    <source>
        <dbReference type="SAM" id="MobiDB-lite"/>
    </source>
</evidence>
<dbReference type="Proteomes" id="UP000295345">
    <property type="component" value="Unassembled WGS sequence"/>
</dbReference>
<organism evidence="3 4">
    <name type="scientific">Streptomyces hainanensis</name>
    <dbReference type="NCBI Taxonomy" id="402648"/>
    <lineage>
        <taxon>Bacteria</taxon>
        <taxon>Bacillati</taxon>
        <taxon>Actinomycetota</taxon>
        <taxon>Actinomycetes</taxon>
        <taxon>Kitasatosporales</taxon>
        <taxon>Streptomycetaceae</taxon>
        <taxon>Streptomyces</taxon>
    </lineage>
</organism>
<reference evidence="3 4" key="1">
    <citation type="submission" date="2019-03" db="EMBL/GenBank/DDBJ databases">
        <title>Draft genome sequences of novel Actinobacteria.</title>
        <authorList>
            <person name="Sahin N."/>
            <person name="Ay H."/>
            <person name="Saygin H."/>
        </authorList>
    </citation>
    <scope>NUCLEOTIDE SEQUENCE [LARGE SCALE GENOMIC DNA]</scope>
    <source>
        <strain evidence="3 4">DSM 41900</strain>
    </source>
</reference>
<comment type="caution">
    <text evidence="3">The sequence shown here is derived from an EMBL/GenBank/DDBJ whole genome shotgun (WGS) entry which is preliminary data.</text>
</comment>
<accession>A0A4R4TW41</accession>
<keyword evidence="4" id="KW-1185">Reference proteome</keyword>
<keyword evidence="2" id="KW-1133">Transmembrane helix</keyword>
<feature type="transmembrane region" description="Helical" evidence="2">
    <location>
        <begin position="78"/>
        <end position="101"/>
    </location>
</feature>
<name>A0A4R4TW41_9ACTN</name>
<dbReference type="RefSeq" id="WP_132816208.1">
    <property type="nucleotide sequence ID" value="NZ_SMKI01000017.1"/>
</dbReference>
<dbReference type="InterPro" id="IPR009937">
    <property type="entry name" value="Phage_holin_3_6"/>
</dbReference>
<dbReference type="OrthoDB" id="5150146at2"/>
<feature type="region of interest" description="Disordered" evidence="1">
    <location>
        <begin position="115"/>
        <end position="145"/>
    </location>
</feature>
<keyword evidence="2" id="KW-0812">Transmembrane</keyword>
<protein>
    <submittedName>
        <fullName evidence="3">Phage holin family protein</fullName>
    </submittedName>
</protein>
<dbReference type="AlphaFoldDB" id="A0A4R4TW41"/>
<gene>
    <name evidence="3" type="ORF">E1283_02860</name>
</gene>